<evidence type="ECO:0000313" key="5">
    <source>
        <dbReference type="Proteomes" id="UP000245207"/>
    </source>
</evidence>
<accession>A0A2U1PRJ5</accession>
<name>A0A2U1PRJ5_ARTAN</name>
<dbReference type="InterPro" id="IPR002885">
    <property type="entry name" value="PPR_rpt"/>
</dbReference>
<reference evidence="4 5" key="1">
    <citation type="journal article" date="2018" name="Mol. Plant">
        <title>The genome of Artemisia annua provides insight into the evolution of Asteraceae family and artemisinin biosynthesis.</title>
        <authorList>
            <person name="Shen Q."/>
            <person name="Zhang L."/>
            <person name="Liao Z."/>
            <person name="Wang S."/>
            <person name="Yan T."/>
            <person name="Shi P."/>
            <person name="Liu M."/>
            <person name="Fu X."/>
            <person name="Pan Q."/>
            <person name="Wang Y."/>
            <person name="Lv Z."/>
            <person name="Lu X."/>
            <person name="Zhang F."/>
            <person name="Jiang W."/>
            <person name="Ma Y."/>
            <person name="Chen M."/>
            <person name="Hao X."/>
            <person name="Li L."/>
            <person name="Tang Y."/>
            <person name="Lv G."/>
            <person name="Zhou Y."/>
            <person name="Sun X."/>
            <person name="Brodelius P.E."/>
            <person name="Rose J.K.C."/>
            <person name="Tang K."/>
        </authorList>
    </citation>
    <scope>NUCLEOTIDE SEQUENCE [LARGE SCALE GENOMIC DNA]</scope>
    <source>
        <strain evidence="5">cv. Huhao1</strain>
        <tissue evidence="4">Leaf</tissue>
    </source>
</reference>
<dbReference type="EMBL" id="PKPP01000820">
    <property type="protein sequence ID" value="PWA88364.1"/>
    <property type="molecule type" value="Genomic_DNA"/>
</dbReference>
<keyword evidence="2" id="KW-0677">Repeat</keyword>
<evidence type="ECO:0000256" key="2">
    <source>
        <dbReference type="ARBA" id="ARBA00022737"/>
    </source>
</evidence>
<dbReference type="InterPro" id="IPR011990">
    <property type="entry name" value="TPR-like_helical_dom_sf"/>
</dbReference>
<dbReference type="Gene3D" id="1.25.40.10">
    <property type="entry name" value="Tetratricopeptide repeat domain"/>
    <property type="match status" value="1"/>
</dbReference>
<dbReference type="InterPro" id="IPR050667">
    <property type="entry name" value="PPR-containing_protein"/>
</dbReference>
<keyword evidence="5" id="KW-1185">Reference proteome</keyword>
<dbReference type="Proteomes" id="UP000245207">
    <property type="component" value="Unassembled WGS sequence"/>
</dbReference>
<dbReference type="OrthoDB" id="185373at2759"/>
<dbReference type="AlphaFoldDB" id="A0A2U1PRJ5"/>
<protein>
    <submittedName>
        <fullName evidence="4">Tetratricopeptide-like helical domain-containing protein</fullName>
    </submittedName>
</protein>
<comment type="caution">
    <text evidence="4">The sequence shown here is derived from an EMBL/GenBank/DDBJ whole genome shotgun (WGS) entry which is preliminary data.</text>
</comment>
<comment type="similarity">
    <text evidence="1">Belongs to the PPR family. P subfamily.</text>
</comment>
<dbReference type="Pfam" id="PF01535">
    <property type="entry name" value="PPR"/>
    <property type="match status" value="2"/>
</dbReference>
<evidence type="ECO:0000256" key="1">
    <source>
        <dbReference type="ARBA" id="ARBA00007626"/>
    </source>
</evidence>
<gene>
    <name evidence="4" type="ORF">CTI12_AA121530</name>
</gene>
<evidence type="ECO:0000313" key="4">
    <source>
        <dbReference type="EMBL" id="PWA88364.1"/>
    </source>
</evidence>
<sequence length="119" mass="13502">MGRSRDEKDLLENAYQVFDEMCKRGCNIDPCAYELMIEAFCNGNEMDKAYANLCEMIRMGKVEKAMSLSVSVCKGRGEMLDRVDLDVLIKAMNRQGMVKSATRVYCVALKKWSNPVKEA</sequence>
<proteinExistence type="inferred from homology"/>
<feature type="repeat" description="PPR" evidence="3">
    <location>
        <begin position="29"/>
        <end position="63"/>
    </location>
</feature>
<evidence type="ECO:0000256" key="3">
    <source>
        <dbReference type="PROSITE-ProRule" id="PRU00708"/>
    </source>
</evidence>
<dbReference type="STRING" id="35608.A0A2U1PRJ5"/>
<dbReference type="PANTHER" id="PTHR47939:SF5">
    <property type="entry name" value="PENTACOTRIPEPTIDE-REPEAT REGION OF PRORP DOMAIN-CONTAINING PROTEIN"/>
    <property type="match status" value="1"/>
</dbReference>
<dbReference type="PANTHER" id="PTHR47939">
    <property type="entry name" value="MEMBRANE-ASSOCIATED SALT-INDUCIBLE PROTEIN-LIKE"/>
    <property type="match status" value="1"/>
</dbReference>
<dbReference type="PROSITE" id="PS51375">
    <property type="entry name" value="PPR"/>
    <property type="match status" value="1"/>
</dbReference>
<organism evidence="4 5">
    <name type="scientific">Artemisia annua</name>
    <name type="common">Sweet wormwood</name>
    <dbReference type="NCBI Taxonomy" id="35608"/>
    <lineage>
        <taxon>Eukaryota</taxon>
        <taxon>Viridiplantae</taxon>
        <taxon>Streptophyta</taxon>
        <taxon>Embryophyta</taxon>
        <taxon>Tracheophyta</taxon>
        <taxon>Spermatophyta</taxon>
        <taxon>Magnoliopsida</taxon>
        <taxon>eudicotyledons</taxon>
        <taxon>Gunneridae</taxon>
        <taxon>Pentapetalae</taxon>
        <taxon>asterids</taxon>
        <taxon>campanulids</taxon>
        <taxon>Asterales</taxon>
        <taxon>Asteraceae</taxon>
        <taxon>Asteroideae</taxon>
        <taxon>Anthemideae</taxon>
        <taxon>Artemisiinae</taxon>
        <taxon>Artemisia</taxon>
    </lineage>
</organism>